<sequence length="41" mass="4879">NRENISNYFTKRVILLKTEDITKDLLDGIEFLSKQYLESTE</sequence>
<keyword evidence="2" id="KW-1185">Reference proteome</keyword>
<comment type="caution">
    <text evidence="1">The sequence shown here is derived from an EMBL/GenBank/DDBJ whole genome shotgun (WGS) entry which is preliminary data.</text>
</comment>
<feature type="non-terminal residue" evidence="1">
    <location>
        <position position="1"/>
    </location>
</feature>
<evidence type="ECO:0000313" key="1">
    <source>
        <dbReference type="EMBL" id="CAG8571831.1"/>
    </source>
</evidence>
<accession>A0ACA9M6W3</accession>
<name>A0ACA9M6W3_9GLOM</name>
<evidence type="ECO:0000313" key="2">
    <source>
        <dbReference type="Proteomes" id="UP000789860"/>
    </source>
</evidence>
<organism evidence="1 2">
    <name type="scientific">Scutellospora calospora</name>
    <dbReference type="NCBI Taxonomy" id="85575"/>
    <lineage>
        <taxon>Eukaryota</taxon>
        <taxon>Fungi</taxon>
        <taxon>Fungi incertae sedis</taxon>
        <taxon>Mucoromycota</taxon>
        <taxon>Glomeromycotina</taxon>
        <taxon>Glomeromycetes</taxon>
        <taxon>Diversisporales</taxon>
        <taxon>Gigasporaceae</taxon>
        <taxon>Scutellospora</taxon>
    </lineage>
</organism>
<gene>
    <name evidence="1" type="ORF">SCALOS_LOCUS5880</name>
</gene>
<proteinExistence type="predicted"/>
<dbReference type="Proteomes" id="UP000789860">
    <property type="component" value="Unassembled WGS sequence"/>
</dbReference>
<reference evidence="1" key="1">
    <citation type="submission" date="2021-06" db="EMBL/GenBank/DDBJ databases">
        <authorList>
            <person name="Kallberg Y."/>
            <person name="Tangrot J."/>
            <person name="Rosling A."/>
        </authorList>
    </citation>
    <scope>NUCLEOTIDE SEQUENCE</scope>
    <source>
        <strain evidence="1">AU212A</strain>
    </source>
</reference>
<dbReference type="EMBL" id="CAJVPM010010297">
    <property type="protein sequence ID" value="CAG8571831.1"/>
    <property type="molecule type" value="Genomic_DNA"/>
</dbReference>
<protein>
    <submittedName>
        <fullName evidence="1">10874_t:CDS:1</fullName>
    </submittedName>
</protein>